<accession>A0A1H7FMI3</accession>
<dbReference type="EMBL" id="FOAP01000001">
    <property type="protein sequence ID" value="SEK27199.1"/>
    <property type="molecule type" value="Genomic_DNA"/>
</dbReference>
<dbReference type="Proteomes" id="UP000182719">
    <property type="component" value="Unassembled WGS sequence"/>
</dbReference>
<organism evidence="1 2">
    <name type="scientific">Stigmatella aurantiaca</name>
    <dbReference type="NCBI Taxonomy" id="41"/>
    <lineage>
        <taxon>Bacteria</taxon>
        <taxon>Pseudomonadati</taxon>
        <taxon>Myxococcota</taxon>
        <taxon>Myxococcia</taxon>
        <taxon>Myxococcales</taxon>
        <taxon>Cystobacterineae</taxon>
        <taxon>Archangiaceae</taxon>
        <taxon>Stigmatella</taxon>
    </lineage>
</organism>
<sequence>MAAMGAEPTGACPRLFTRALPVACMGLVALNDHWLKGSGLLPGWLTGKLSDVAGLYFAPLLLAELSLLAWPASGPPAVLRRVVVAALAVGGVFTAIKTWPAADALYEAGLSALWRHPARNTMDPTDLLALLVLGLAVGAAWRSMDHDEAPALPAGGQGKGAGR</sequence>
<evidence type="ECO:0000313" key="1">
    <source>
        <dbReference type="EMBL" id="SEK27199.1"/>
    </source>
</evidence>
<evidence type="ECO:0000313" key="2">
    <source>
        <dbReference type="Proteomes" id="UP000182719"/>
    </source>
</evidence>
<reference evidence="2" key="1">
    <citation type="submission" date="2016-10" db="EMBL/GenBank/DDBJ databases">
        <authorList>
            <person name="Varghese N."/>
            <person name="Submissions S."/>
        </authorList>
    </citation>
    <scope>NUCLEOTIDE SEQUENCE [LARGE SCALE GENOMIC DNA]</scope>
    <source>
        <strain evidence="2">DSM 17044</strain>
    </source>
</reference>
<dbReference type="AlphaFoldDB" id="A0A1H7FMI3"/>
<keyword evidence="2" id="KW-1185">Reference proteome</keyword>
<proteinExistence type="predicted"/>
<protein>
    <submittedName>
        <fullName evidence="1">Uncharacterized protein</fullName>
    </submittedName>
</protein>
<name>A0A1H7FMI3_STIAU</name>
<gene>
    <name evidence="1" type="ORF">SAMN05444354_101157</name>
</gene>